<dbReference type="AlphaFoldDB" id="A0A7W5ZKE9"/>
<keyword evidence="1" id="KW-0732">Signal</keyword>
<accession>A0A7W5ZKE9</accession>
<reference evidence="2 3" key="1">
    <citation type="submission" date="2020-08" db="EMBL/GenBank/DDBJ databases">
        <title>Genomic Encyclopedia of Type Strains, Phase IV (KMG-IV): sequencing the most valuable type-strain genomes for metagenomic binning, comparative biology and taxonomic classification.</title>
        <authorList>
            <person name="Goeker M."/>
        </authorList>
    </citation>
    <scope>NUCLEOTIDE SEQUENCE [LARGE SCALE GENOMIC DNA]</scope>
    <source>
        <strain evidence="2 3">DSM 17976</strain>
    </source>
</reference>
<feature type="signal peptide" evidence="1">
    <location>
        <begin position="1"/>
        <end position="24"/>
    </location>
</feature>
<protein>
    <submittedName>
        <fullName evidence="2">Uncharacterized protein</fullName>
    </submittedName>
</protein>
<gene>
    <name evidence="2" type="ORF">FHS57_002796</name>
</gene>
<dbReference type="RefSeq" id="WP_183974507.1">
    <property type="nucleotide sequence ID" value="NZ_JACIBY010000005.1"/>
</dbReference>
<keyword evidence="3" id="KW-1185">Reference proteome</keyword>
<feature type="chain" id="PRO_5030518207" evidence="1">
    <location>
        <begin position="25"/>
        <end position="297"/>
    </location>
</feature>
<dbReference type="EMBL" id="JACIBY010000005">
    <property type="protein sequence ID" value="MBB3838790.1"/>
    <property type="molecule type" value="Genomic_DNA"/>
</dbReference>
<comment type="caution">
    <text evidence="2">The sequence shown here is derived from an EMBL/GenBank/DDBJ whole genome shotgun (WGS) entry which is preliminary data.</text>
</comment>
<sequence>MKKFNLLSFLVVGALLMSATFAKAQGRYEVRLVPGSYNCAKDSVTMCVEIRSTSADSAFVMGNANILLTYPTNQLSNPVYRSRGVFSGGTYSLLGMTRTPGDPTSALSINIVNNGVNGEGTTVDTNWKTVACLAFSTAGNTSKCYSISVSSSNPSTVVTMAYPDPADPQNNMSLTRQVSQGALTPITNQCPATPTVLLSGGGTIPAGGSSTLTVASQNSVLPATVALNGGISVTLTQQEPSKTVTVTPTNTTTYTVQSVTGSCGAGTGQGTATVTIQSTGTDCSNVKCVPITFRIIN</sequence>
<dbReference type="Proteomes" id="UP000541352">
    <property type="component" value="Unassembled WGS sequence"/>
</dbReference>
<organism evidence="2 3">
    <name type="scientific">Runella defluvii</name>
    <dbReference type="NCBI Taxonomy" id="370973"/>
    <lineage>
        <taxon>Bacteria</taxon>
        <taxon>Pseudomonadati</taxon>
        <taxon>Bacteroidota</taxon>
        <taxon>Cytophagia</taxon>
        <taxon>Cytophagales</taxon>
        <taxon>Spirosomataceae</taxon>
        <taxon>Runella</taxon>
    </lineage>
</organism>
<proteinExistence type="predicted"/>
<evidence type="ECO:0000256" key="1">
    <source>
        <dbReference type="SAM" id="SignalP"/>
    </source>
</evidence>
<evidence type="ECO:0000313" key="2">
    <source>
        <dbReference type="EMBL" id="MBB3838790.1"/>
    </source>
</evidence>
<name>A0A7W5ZKE9_9BACT</name>
<evidence type="ECO:0000313" key="3">
    <source>
        <dbReference type="Proteomes" id="UP000541352"/>
    </source>
</evidence>